<dbReference type="AlphaFoldDB" id="A0A9D2B070"/>
<proteinExistence type="predicted"/>
<dbReference type="EMBL" id="DXEZ01000320">
    <property type="protein sequence ID" value="HIX55601.1"/>
    <property type="molecule type" value="Genomic_DNA"/>
</dbReference>
<evidence type="ECO:0000313" key="2">
    <source>
        <dbReference type="Proteomes" id="UP000824156"/>
    </source>
</evidence>
<accession>A0A9D2B070</accession>
<gene>
    <name evidence="1" type="ORF">H9853_11325</name>
</gene>
<organism evidence="1 2">
    <name type="scientific">Candidatus Sphingobacterium stercoripullorum</name>
    <dbReference type="NCBI Taxonomy" id="2838759"/>
    <lineage>
        <taxon>Bacteria</taxon>
        <taxon>Pseudomonadati</taxon>
        <taxon>Bacteroidota</taxon>
        <taxon>Sphingobacteriia</taxon>
        <taxon>Sphingobacteriales</taxon>
        <taxon>Sphingobacteriaceae</taxon>
        <taxon>Sphingobacterium</taxon>
    </lineage>
</organism>
<reference evidence="1" key="1">
    <citation type="journal article" date="2021" name="PeerJ">
        <title>Extensive microbial diversity within the chicken gut microbiome revealed by metagenomics and culture.</title>
        <authorList>
            <person name="Gilroy R."/>
            <person name="Ravi A."/>
            <person name="Getino M."/>
            <person name="Pursley I."/>
            <person name="Horton D.L."/>
            <person name="Alikhan N.F."/>
            <person name="Baker D."/>
            <person name="Gharbi K."/>
            <person name="Hall N."/>
            <person name="Watson M."/>
            <person name="Adriaenssens E.M."/>
            <person name="Foster-Nyarko E."/>
            <person name="Jarju S."/>
            <person name="Secka A."/>
            <person name="Antonio M."/>
            <person name="Oren A."/>
            <person name="Chaudhuri R.R."/>
            <person name="La Ragione R."/>
            <person name="Hildebrand F."/>
            <person name="Pallen M.J."/>
        </authorList>
    </citation>
    <scope>NUCLEOTIDE SEQUENCE</scope>
    <source>
        <strain evidence="1">1719</strain>
    </source>
</reference>
<evidence type="ECO:0000313" key="1">
    <source>
        <dbReference type="EMBL" id="HIX55601.1"/>
    </source>
</evidence>
<comment type="caution">
    <text evidence="1">The sequence shown here is derived from an EMBL/GenBank/DDBJ whole genome shotgun (WGS) entry which is preliminary data.</text>
</comment>
<sequence length="174" mass="19263">MRVYGYLLGVLGIMLCLPLASKAQLDSEHAIGGRFGSSQGITYRHTLAPDRAIEGILSVQSNSSANRFRLVGLYEYHKPLNVSIEGFSWFYGFGGSIGSYRAKAFNRVESNGSEVRVEPGTELLLSIDGIIGVEYQIPEVPLSVSLDVKPYFDFVQESSLRLIDPIGFSIRYKF</sequence>
<name>A0A9D2B070_9SPHI</name>
<reference evidence="1" key="2">
    <citation type="submission" date="2021-04" db="EMBL/GenBank/DDBJ databases">
        <authorList>
            <person name="Gilroy R."/>
        </authorList>
    </citation>
    <scope>NUCLEOTIDE SEQUENCE</scope>
    <source>
        <strain evidence="1">1719</strain>
    </source>
</reference>
<dbReference type="Proteomes" id="UP000824156">
    <property type="component" value="Unassembled WGS sequence"/>
</dbReference>
<protein>
    <submittedName>
        <fullName evidence="1">Uncharacterized protein</fullName>
    </submittedName>
</protein>